<reference evidence="2 3" key="1">
    <citation type="submission" date="2019-04" db="EMBL/GenBank/DDBJ databases">
        <title>Comparative genomics and transcriptomics to analyze fruiting body development in filamentous ascomycetes.</title>
        <authorList>
            <consortium name="DOE Joint Genome Institute"/>
            <person name="Lutkenhaus R."/>
            <person name="Traeger S."/>
            <person name="Breuer J."/>
            <person name="Kuo A."/>
            <person name="Lipzen A."/>
            <person name="Pangilinan J."/>
            <person name="Dilworth D."/>
            <person name="Sandor L."/>
            <person name="Poggeler S."/>
            <person name="Barry K."/>
            <person name="Grigoriev I.V."/>
            <person name="Nowrousian M."/>
        </authorList>
    </citation>
    <scope>NUCLEOTIDE SEQUENCE [LARGE SCALE GENOMIC DNA]</scope>
    <source>
        <strain evidence="2 3">CBS 389.68</strain>
    </source>
</reference>
<dbReference type="AlphaFoldDB" id="A0A4S2MZ74"/>
<dbReference type="EMBL" id="ML220117">
    <property type="protein sequence ID" value="TGZ81946.1"/>
    <property type="molecule type" value="Genomic_DNA"/>
</dbReference>
<gene>
    <name evidence="2" type="ORF">EX30DRAFT_371146</name>
</gene>
<organism evidence="2 3">
    <name type="scientific">Ascodesmis nigricans</name>
    <dbReference type="NCBI Taxonomy" id="341454"/>
    <lineage>
        <taxon>Eukaryota</taxon>
        <taxon>Fungi</taxon>
        <taxon>Dikarya</taxon>
        <taxon>Ascomycota</taxon>
        <taxon>Pezizomycotina</taxon>
        <taxon>Pezizomycetes</taxon>
        <taxon>Pezizales</taxon>
        <taxon>Ascodesmidaceae</taxon>
        <taxon>Ascodesmis</taxon>
    </lineage>
</organism>
<evidence type="ECO:0000313" key="2">
    <source>
        <dbReference type="EMBL" id="TGZ81946.1"/>
    </source>
</evidence>
<dbReference type="Proteomes" id="UP000298138">
    <property type="component" value="Unassembled WGS sequence"/>
</dbReference>
<name>A0A4S2MZ74_9PEZI</name>
<sequence length="71" mass="8449">MSNQPTDQNPELIRQWMSQNLMTVSSSNQQQPYPQIDPRILNGQQQTYYQSPPPQQQRQQPQHGQQQQCRR</sequence>
<protein>
    <submittedName>
        <fullName evidence="2">Uncharacterized protein</fullName>
    </submittedName>
</protein>
<feature type="region of interest" description="Disordered" evidence="1">
    <location>
        <begin position="44"/>
        <end position="71"/>
    </location>
</feature>
<evidence type="ECO:0000313" key="3">
    <source>
        <dbReference type="Proteomes" id="UP000298138"/>
    </source>
</evidence>
<dbReference type="OrthoDB" id="5420478at2759"/>
<evidence type="ECO:0000256" key="1">
    <source>
        <dbReference type="SAM" id="MobiDB-lite"/>
    </source>
</evidence>
<accession>A0A4S2MZ74</accession>
<keyword evidence="3" id="KW-1185">Reference proteome</keyword>
<dbReference type="InParanoid" id="A0A4S2MZ74"/>
<proteinExistence type="predicted"/>